<dbReference type="PANTHER" id="PTHR10681:SF121">
    <property type="entry name" value="ALKYL HYDROPEROXIDE REDUCTASE C"/>
    <property type="match status" value="1"/>
</dbReference>
<keyword evidence="3" id="KW-0049">Antioxidant</keyword>
<dbReference type="GO" id="GO:0042744">
    <property type="term" value="P:hydrogen peroxide catabolic process"/>
    <property type="evidence" value="ECO:0007669"/>
    <property type="project" value="TreeGrafter"/>
</dbReference>
<evidence type="ECO:0000256" key="7">
    <source>
        <dbReference type="SAM" id="MobiDB-lite"/>
    </source>
</evidence>
<dbReference type="EMBL" id="RKLP01000004">
    <property type="protein sequence ID" value="RVW09682.1"/>
    <property type="molecule type" value="Genomic_DNA"/>
</dbReference>
<dbReference type="GO" id="GO:0006979">
    <property type="term" value="P:response to oxidative stress"/>
    <property type="evidence" value="ECO:0007669"/>
    <property type="project" value="TreeGrafter"/>
</dbReference>
<dbReference type="GO" id="GO:0005829">
    <property type="term" value="C:cytosol"/>
    <property type="evidence" value="ECO:0007669"/>
    <property type="project" value="TreeGrafter"/>
</dbReference>
<dbReference type="Pfam" id="PF00578">
    <property type="entry name" value="AhpC-TSA"/>
    <property type="match status" value="1"/>
</dbReference>
<reference evidence="9 10" key="1">
    <citation type="submission" date="2018-11" db="EMBL/GenBank/DDBJ databases">
        <title>Rhodococcus spongicola sp. nov. and Rhodococcus xishaensis sp. nov. from marine sponges.</title>
        <authorList>
            <person name="Li L."/>
            <person name="Lin H.W."/>
        </authorList>
    </citation>
    <scope>NUCLEOTIDE SEQUENCE [LARGE SCALE GENOMIC DNA]</scope>
    <source>
        <strain evidence="9 10">CCTCC AB2014297</strain>
    </source>
</reference>
<evidence type="ECO:0000313" key="10">
    <source>
        <dbReference type="Proteomes" id="UP000286208"/>
    </source>
</evidence>
<evidence type="ECO:0000256" key="2">
    <source>
        <dbReference type="ARBA" id="ARBA00022559"/>
    </source>
</evidence>
<name>A0A3S3BUP1_9NOCA</name>
<comment type="caution">
    <text evidence="9">The sequence shown here is derived from an EMBL/GenBank/DDBJ whole genome shotgun (WGS) entry which is preliminary data.</text>
</comment>
<proteinExistence type="inferred from homology"/>
<dbReference type="PROSITE" id="PS51352">
    <property type="entry name" value="THIOREDOXIN_2"/>
    <property type="match status" value="1"/>
</dbReference>
<evidence type="ECO:0000256" key="4">
    <source>
        <dbReference type="ARBA" id="ARBA00023002"/>
    </source>
</evidence>
<dbReference type="InterPro" id="IPR000866">
    <property type="entry name" value="AhpC/TSA"/>
</dbReference>
<gene>
    <name evidence="9" type="ORF">EGT67_09460</name>
</gene>
<keyword evidence="10" id="KW-1185">Reference proteome</keyword>
<dbReference type="Gene3D" id="3.40.30.10">
    <property type="entry name" value="Glutaredoxin"/>
    <property type="match status" value="1"/>
</dbReference>
<evidence type="ECO:0000256" key="3">
    <source>
        <dbReference type="ARBA" id="ARBA00022862"/>
    </source>
</evidence>
<dbReference type="GO" id="GO:0045454">
    <property type="term" value="P:cell redox homeostasis"/>
    <property type="evidence" value="ECO:0007669"/>
    <property type="project" value="TreeGrafter"/>
</dbReference>
<accession>A0A3S3BUP1</accession>
<keyword evidence="5" id="KW-0676">Redox-active center</keyword>
<dbReference type="PANTHER" id="PTHR10681">
    <property type="entry name" value="THIOREDOXIN PEROXIDASE"/>
    <property type="match status" value="1"/>
</dbReference>
<organism evidence="9 10">
    <name type="scientific">Prescottella agglutinans</name>
    <dbReference type="NCBI Taxonomy" id="1644129"/>
    <lineage>
        <taxon>Bacteria</taxon>
        <taxon>Bacillati</taxon>
        <taxon>Actinomycetota</taxon>
        <taxon>Actinomycetes</taxon>
        <taxon>Mycobacteriales</taxon>
        <taxon>Nocardiaceae</taxon>
        <taxon>Prescottella</taxon>
    </lineage>
</organism>
<evidence type="ECO:0000313" key="9">
    <source>
        <dbReference type="EMBL" id="RVW09682.1"/>
    </source>
</evidence>
<dbReference type="PIRSF" id="PIRSF000239">
    <property type="entry name" value="AHPC"/>
    <property type="match status" value="1"/>
</dbReference>
<dbReference type="OrthoDB" id="9812811at2"/>
<dbReference type="AlphaFoldDB" id="A0A3S3BUP1"/>
<keyword evidence="2" id="KW-0575">Peroxidase</keyword>
<evidence type="ECO:0000259" key="8">
    <source>
        <dbReference type="PROSITE" id="PS51352"/>
    </source>
</evidence>
<dbReference type="SUPFAM" id="SSF52833">
    <property type="entry name" value="Thioredoxin-like"/>
    <property type="match status" value="1"/>
</dbReference>
<comment type="similarity">
    <text evidence="1">Belongs to the peroxiredoxin family. AhpC/Prx1 subfamily.</text>
</comment>
<dbReference type="InterPro" id="IPR050217">
    <property type="entry name" value="Peroxiredoxin"/>
</dbReference>
<feature type="active site" description="Cysteine sulfenic acid (-SOH) intermediate; for peroxidase activity" evidence="6">
    <location>
        <position position="71"/>
    </location>
</feature>
<dbReference type="GO" id="GO:0033554">
    <property type="term" value="P:cellular response to stress"/>
    <property type="evidence" value="ECO:0007669"/>
    <property type="project" value="TreeGrafter"/>
</dbReference>
<feature type="domain" description="Thioredoxin" evidence="8">
    <location>
        <begin position="14"/>
        <end position="180"/>
    </location>
</feature>
<dbReference type="InterPro" id="IPR013766">
    <property type="entry name" value="Thioredoxin_domain"/>
</dbReference>
<keyword evidence="4" id="KW-0560">Oxidoreductase</keyword>
<evidence type="ECO:0000256" key="6">
    <source>
        <dbReference type="PIRSR" id="PIRSR000239-1"/>
    </source>
</evidence>
<evidence type="ECO:0000256" key="1">
    <source>
        <dbReference type="ARBA" id="ARBA00009796"/>
    </source>
</evidence>
<dbReference type="Proteomes" id="UP000286208">
    <property type="component" value="Unassembled WGS sequence"/>
</dbReference>
<dbReference type="InterPro" id="IPR036249">
    <property type="entry name" value="Thioredoxin-like_sf"/>
</dbReference>
<protein>
    <submittedName>
        <fullName evidence="9">Peroxiredoxin</fullName>
    </submittedName>
</protein>
<dbReference type="GO" id="GO:0008379">
    <property type="term" value="F:thioredoxin peroxidase activity"/>
    <property type="evidence" value="ECO:0007669"/>
    <property type="project" value="TreeGrafter"/>
</dbReference>
<dbReference type="InterPro" id="IPR024706">
    <property type="entry name" value="Peroxiredoxin_AhpC-typ"/>
</dbReference>
<sequence>MHGHRKHGRHATPLTIGDQFPTYNLRAVVGGNLSTVEARRPDDYFTPVTSDDYAGKWRIVTFWPEDFAAACPDEVAAFGGLYDAFADRGAQVLGVSVDDEFAHLRWRARHEALKFIPFPMLSDPERELTAATGGLNADGFAERATFIVDPDNEIRFVSVGTGFAGRDVDEALRTLDALQSAGNPGNARRHATAPGGLPPVRG</sequence>
<evidence type="ECO:0000256" key="5">
    <source>
        <dbReference type="ARBA" id="ARBA00023284"/>
    </source>
</evidence>
<feature type="region of interest" description="Disordered" evidence="7">
    <location>
        <begin position="180"/>
        <end position="202"/>
    </location>
</feature>